<evidence type="ECO:0000259" key="1">
    <source>
        <dbReference type="Pfam" id="PF00144"/>
    </source>
</evidence>
<organism evidence="2 3">
    <name type="scientific">Klenkia terrae</name>
    <dbReference type="NCBI Taxonomy" id="1052259"/>
    <lineage>
        <taxon>Bacteria</taxon>
        <taxon>Bacillati</taxon>
        <taxon>Actinomycetota</taxon>
        <taxon>Actinomycetes</taxon>
        <taxon>Geodermatophilales</taxon>
        <taxon>Geodermatophilaceae</taxon>
        <taxon>Klenkia</taxon>
    </lineage>
</organism>
<keyword evidence="2" id="KW-0378">Hydrolase</keyword>
<feature type="domain" description="Beta-lactamase-related" evidence="1">
    <location>
        <begin position="31"/>
        <end position="260"/>
    </location>
</feature>
<proteinExistence type="predicted"/>
<dbReference type="InterPro" id="IPR012338">
    <property type="entry name" value="Beta-lactam/transpept-like"/>
</dbReference>
<accession>A0ABU8E8X6</accession>
<keyword evidence="3" id="KW-1185">Reference proteome</keyword>
<dbReference type="InterPro" id="IPR050789">
    <property type="entry name" value="Diverse_Enzym_Activities"/>
</dbReference>
<evidence type="ECO:0000313" key="3">
    <source>
        <dbReference type="Proteomes" id="UP001373496"/>
    </source>
</evidence>
<comment type="caution">
    <text evidence="2">The sequence shown here is derived from an EMBL/GenBank/DDBJ whole genome shotgun (WGS) entry which is preliminary data.</text>
</comment>
<reference evidence="2 3" key="1">
    <citation type="submission" date="2024-03" db="EMBL/GenBank/DDBJ databases">
        <title>Draft genome sequence of Klenkia terrae.</title>
        <authorList>
            <person name="Duangmal K."/>
            <person name="Chantavorakit T."/>
        </authorList>
    </citation>
    <scope>NUCLEOTIDE SEQUENCE [LARGE SCALE GENOMIC DNA]</scope>
    <source>
        <strain evidence="2 3">JCM 17786</strain>
    </source>
</reference>
<name>A0ABU8E8X6_9ACTN</name>
<dbReference type="InterPro" id="IPR001466">
    <property type="entry name" value="Beta-lactam-related"/>
</dbReference>
<dbReference type="Pfam" id="PF00144">
    <property type="entry name" value="Beta-lactamase"/>
    <property type="match status" value="1"/>
</dbReference>
<protein>
    <submittedName>
        <fullName evidence="2">Serine hydrolase</fullName>
    </submittedName>
</protein>
<dbReference type="SUPFAM" id="SSF56601">
    <property type="entry name" value="beta-lactamase/transpeptidase-like"/>
    <property type="match status" value="1"/>
</dbReference>
<dbReference type="EMBL" id="JBAPLV010000012">
    <property type="protein sequence ID" value="MEI4279299.1"/>
    <property type="molecule type" value="Genomic_DNA"/>
</dbReference>
<dbReference type="Proteomes" id="UP001373496">
    <property type="component" value="Unassembled WGS sequence"/>
</dbReference>
<dbReference type="Gene3D" id="3.40.710.10">
    <property type="entry name" value="DD-peptidase/beta-lactamase superfamily"/>
    <property type="match status" value="1"/>
</dbReference>
<dbReference type="RefSeq" id="WP_225235656.1">
    <property type="nucleotide sequence ID" value="NZ_JBAPLV010000012.1"/>
</dbReference>
<evidence type="ECO:0000313" key="2">
    <source>
        <dbReference type="EMBL" id="MEI4279299.1"/>
    </source>
</evidence>
<dbReference type="PANTHER" id="PTHR43283">
    <property type="entry name" value="BETA-LACTAMASE-RELATED"/>
    <property type="match status" value="1"/>
</dbReference>
<dbReference type="GO" id="GO:0016787">
    <property type="term" value="F:hydrolase activity"/>
    <property type="evidence" value="ECO:0007669"/>
    <property type="project" value="UniProtKB-KW"/>
</dbReference>
<sequence length="291" mass="30974">MTDAQDVLDQLVQDVRDDGFGAHAVHVRTRTGTAAHAWSPDVRRDVHSIAKGVCVLAVGMACDEGLFDVDAPVGDFLPDVALGSGVDAVTTRHLLTMTSGIDLPWSATLLTDWPDLAREFLGRPTAGRVFQYSNASTYTSVRALAAVVGDVHTWLQPRLFGPLGIHDATWERCPLGHVAGGGGLHLTTAELARVGQLIADGGTWGGRTLVSRRWTDAMHSDWVHRDAGPGYTRYALAGWGGPGAAWRLHGAHGQLLVFHDRDVVTVTADDHAGADRMAARAAAALERLGSS</sequence>
<gene>
    <name evidence="2" type="ORF">UXQ13_12560</name>
</gene>
<dbReference type="PANTHER" id="PTHR43283:SF7">
    <property type="entry name" value="BETA-LACTAMASE-RELATED DOMAIN-CONTAINING PROTEIN"/>
    <property type="match status" value="1"/>
</dbReference>